<dbReference type="InterPro" id="IPR047187">
    <property type="entry name" value="SF1_C_Upf1"/>
</dbReference>
<dbReference type="RefSeq" id="XP_024694137.1">
    <property type="nucleotide sequence ID" value="XM_024841059.1"/>
</dbReference>
<dbReference type="PANTHER" id="PTHR43788:SF8">
    <property type="entry name" value="DNA-BINDING PROTEIN SMUBP-2"/>
    <property type="match status" value="1"/>
</dbReference>
<reference evidence="6" key="1">
    <citation type="submission" date="2016-12" db="EMBL/GenBank/DDBJ databases">
        <title>The genomes of Aspergillus section Nigri reveals drivers in fungal speciation.</title>
        <authorList>
            <consortium name="DOE Joint Genome Institute"/>
            <person name="Vesth T.C."/>
            <person name="Nybo J."/>
            <person name="Theobald S."/>
            <person name="Brandl J."/>
            <person name="Frisvad J.C."/>
            <person name="Nielsen K.F."/>
            <person name="Lyhne E.K."/>
            <person name="Kogle M.E."/>
            <person name="Kuo A."/>
            <person name="Riley R."/>
            <person name="Clum A."/>
            <person name="Nolan M."/>
            <person name="Lipzen A."/>
            <person name="Salamov A."/>
            <person name="Henrissat B."/>
            <person name="Wiebenga A."/>
            <person name="De vries R.P."/>
            <person name="Grigoriev I.V."/>
            <person name="Mortensen U.H."/>
            <person name="Andersen M.R."/>
            <person name="Baker S.E."/>
        </authorList>
    </citation>
    <scope>NUCLEOTIDE SEQUENCE</scope>
    <source>
        <strain evidence="6">IBT 28561</strain>
    </source>
</reference>
<keyword evidence="4" id="KW-0067">ATP-binding</keyword>
<evidence type="ECO:0000256" key="2">
    <source>
        <dbReference type="ARBA" id="ARBA00022801"/>
    </source>
</evidence>
<dbReference type="GO" id="GO:0016787">
    <property type="term" value="F:hydrolase activity"/>
    <property type="evidence" value="ECO:0007669"/>
    <property type="project" value="UniProtKB-KW"/>
</dbReference>
<comment type="caution">
    <text evidence="6">The sequence shown here is derived from an EMBL/GenBank/DDBJ whole genome shotgun (WGS) entry which is preliminary data.</text>
</comment>
<dbReference type="GeneID" id="36548583"/>
<evidence type="ECO:0000313" key="6">
    <source>
        <dbReference type="EMBL" id="PKY05543.1"/>
    </source>
</evidence>
<dbReference type="InterPro" id="IPR041679">
    <property type="entry name" value="DNA2/NAM7-like_C"/>
</dbReference>
<evidence type="ECO:0000256" key="4">
    <source>
        <dbReference type="ARBA" id="ARBA00022840"/>
    </source>
</evidence>
<protein>
    <submittedName>
        <fullName evidence="6">P-loop containing nucleoside triphosphate hydrolase protein</fullName>
    </submittedName>
</protein>
<dbReference type="SUPFAM" id="SSF52540">
    <property type="entry name" value="P-loop containing nucleoside triphosphate hydrolases"/>
    <property type="match status" value="1"/>
</dbReference>
<dbReference type="Pfam" id="PF13245">
    <property type="entry name" value="AAA_19"/>
    <property type="match status" value="1"/>
</dbReference>
<accession>A0A2I1D6R1</accession>
<evidence type="ECO:0000313" key="7">
    <source>
        <dbReference type="Proteomes" id="UP000234254"/>
    </source>
</evidence>
<sequence>MANLFSKPDTTVKFPVKSIRYHGLGESIAMAQPIAINPAISLLLSSSTVRLRQGLSINQGRSRSFWNVTFHISNIHIVSLETAKDELIYTFESRSDFASATDIEHREALPEPSTYPLAAVNLLNRVIQITMGLPSPKLWERQSGLVCQALRGGSLVLSQAESEYVNINSRAIIKEAEEEEKCLAGRGCHVKCVSVAGRTILGIWPGEDRPFRLYRGCTVVLRGKHFFVKEVAKCYRISGEKESPEEWMASVSGDSPKWRSLLDAPVHAVLKNEVDIRIFGHIEVDNVEVHPLSNPVVQNRLLGPTRKLSENWGDEDFDTMCQEFENHGATIPSGHTTKLPLTSMFLLSAPRVDTHDPLITSPGDLSTLVPKEWRLNEAQAQATTQLLTHSFSLVAGPPGTGKTRIIAAAAMFVTQFLRHSSVGSARLAVLVPTDAAGAAVMSQLSSAFQEFRYGDHKLMRLRSRADSEDRLFGGDTQQFDDIEQIIAHAKEKPGKYGQFLREIERLRTCGRVKENFQEFNQQRRELIMSVMKDVQVVVTLPLNTKEMIRREFSPEFVIFDEANYFRDPEIFSVLGQLKADSRVLFVGDPKQLSPPVFTSQGATAWTKSAFTRLLDKKYHQTLLNLSYRSHKILYNPTSIAYYEGQAQSFRGGPNKTVGVNPGNPVIVRLGSKTWSLPGLSHFLHLARINLDDTNKDPSGSLFHPREAELGVELARSLLDRGARDILIISPYKAQVALVKKVWEQNHPHTIAPRIQTVDASQGSEAEVVIVLITRNFGSAGCLQSTRRTNVMLSRARVAQYVVGNWDWVAGRGFAPDSGKLNAYFDGADHVLDKRTDYAIAPTVG</sequence>
<feature type="domain" description="DNA2/NAM7 helicase-like C-terminal" evidence="5">
    <location>
        <begin position="607"/>
        <end position="804"/>
    </location>
</feature>
<dbReference type="GO" id="GO:0005524">
    <property type="term" value="F:ATP binding"/>
    <property type="evidence" value="ECO:0007669"/>
    <property type="project" value="UniProtKB-KW"/>
</dbReference>
<dbReference type="Proteomes" id="UP000234254">
    <property type="component" value="Unassembled WGS sequence"/>
</dbReference>
<dbReference type="InterPro" id="IPR027417">
    <property type="entry name" value="P-loop_NTPase"/>
</dbReference>
<organism evidence="6 7">
    <name type="scientific">Aspergillus campestris (strain IBT 28561)</name>
    <dbReference type="NCBI Taxonomy" id="1392248"/>
    <lineage>
        <taxon>Eukaryota</taxon>
        <taxon>Fungi</taxon>
        <taxon>Dikarya</taxon>
        <taxon>Ascomycota</taxon>
        <taxon>Pezizomycotina</taxon>
        <taxon>Eurotiomycetes</taxon>
        <taxon>Eurotiomycetidae</taxon>
        <taxon>Eurotiales</taxon>
        <taxon>Aspergillaceae</taxon>
        <taxon>Aspergillus</taxon>
        <taxon>Aspergillus subgen. Circumdati</taxon>
    </lineage>
</organism>
<keyword evidence="2 6" id="KW-0378">Hydrolase</keyword>
<dbReference type="Gene3D" id="3.40.50.300">
    <property type="entry name" value="P-loop containing nucleotide triphosphate hydrolases"/>
    <property type="match status" value="2"/>
</dbReference>
<dbReference type="Pfam" id="PF13087">
    <property type="entry name" value="AAA_12"/>
    <property type="match status" value="1"/>
</dbReference>
<evidence type="ECO:0000256" key="3">
    <source>
        <dbReference type="ARBA" id="ARBA00022806"/>
    </source>
</evidence>
<keyword evidence="1" id="KW-0547">Nucleotide-binding</keyword>
<dbReference type="AlphaFoldDB" id="A0A2I1D6R1"/>
<dbReference type="InterPro" id="IPR050534">
    <property type="entry name" value="Coronavir_polyprotein_1ab"/>
</dbReference>
<dbReference type="VEuPathDB" id="FungiDB:P168DRAFT_325889"/>
<dbReference type="OrthoDB" id="4423012at2759"/>
<dbReference type="GO" id="GO:0043139">
    <property type="term" value="F:5'-3' DNA helicase activity"/>
    <property type="evidence" value="ECO:0007669"/>
    <property type="project" value="TreeGrafter"/>
</dbReference>
<proteinExistence type="predicted"/>
<dbReference type="EMBL" id="MSFM01000004">
    <property type="protein sequence ID" value="PKY05543.1"/>
    <property type="molecule type" value="Genomic_DNA"/>
</dbReference>
<dbReference type="CDD" id="cd18808">
    <property type="entry name" value="SF1_C_Upf1"/>
    <property type="match status" value="1"/>
</dbReference>
<evidence type="ECO:0000259" key="5">
    <source>
        <dbReference type="Pfam" id="PF13087"/>
    </source>
</evidence>
<keyword evidence="3" id="KW-0347">Helicase</keyword>
<evidence type="ECO:0000256" key="1">
    <source>
        <dbReference type="ARBA" id="ARBA00022741"/>
    </source>
</evidence>
<keyword evidence="7" id="KW-1185">Reference proteome</keyword>
<gene>
    <name evidence="6" type="ORF">P168DRAFT_325889</name>
</gene>
<name>A0A2I1D6R1_ASPC2</name>
<dbReference type="PANTHER" id="PTHR43788">
    <property type="entry name" value="DNA2/NAM7 HELICASE FAMILY MEMBER"/>
    <property type="match status" value="1"/>
</dbReference>